<feature type="transmembrane region" description="Helical" evidence="1">
    <location>
        <begin position="6"/>
        <end position="30"/>
    </location>
</feature>
<organism evidence="2 3">
    <name type="scientific">Mycolicibacterium insubricum</name>
    <dbReference type="NCBI Taxonomy" id="444597"/>
    <lineage>
        <taxon>Bacteria</taxon>
        <taxon>Bacillati</taxon>
        <taxon>Actinomycetota</taxon>
        <taxon>Actinomycetes</taxon>
        <taxon>Mycobacteriales</taxon>
        <taxon>Mycobacteriaceae</taxon>
        <taxon>Mycolicibacterium</taxon>
    </lineage>
</organism>
<feature type="transmembrane region" description="Helical" evidence="1">
    <location>
        <begin position="122"/>
        <end position="144"/>
    </location>
</feature>
<sequence length="210" mass="22674">MFVGGGTSIGIGLLILTSGASLLAFLGAAITHQIRRCVGFQSPLGTAQSLAAACLILEFIVPQMIWQAARYRPERNPELIQLCFDLGWLMFIGVVSTAMVQMLLLAVAVLQDPRRQPLVPRWVAYLSIWAAISVAAGGFCVFVQTGPLTWNGVIGFWLLATAFFVWIVAISWAMLKATKRSDDVDQALPGWAQNVAPKEAILVSAGLSSR</sequence>
<dbReference type="EMBL" id="MVHS01000004">
    <property type="protein sequence ID" value="ORA73377.1"/>
    <property type="molecule type" value="Genomic_DNA"/>
</dbReference>
<comment type="caution">
    <text evidence="2">The sequence shown here is derived from an EMBL/GenBank/DDBJ whole genome shotgun (WGS) entry which is preliminary data.</text>
</comment>
<keyword evidence="1" id="KW-0472">Membrane</keyword>
<evidence type="ECO:0000313" key="3">
    <source>
        <dbReference type="Proteomes" id="UP000192801"/>
    </source>
</evidence>
<reference evidence="2 3" key="1">
    <citation type="submission" date="2016-12" db="EMBL/GenBank/DDBJ databases">
        <title>The new phylogeny of genus Mycobacterium.</title>
        <authorList>
            <person name="Tortoli E."/>
            <person name="Trovato A."/>
            <person name="Cirillo D.M."/>
        </authorList>
    </citation>
    <scope>NUCLEOTIDE SEQUENCE [LARGE SCALE GENOMIC DNA]</scope>
    <source>
        <strain evidence="2 3">DSM 45130</strain>
    </source>
</reference>
<dbReference type="AlphaFoldDB" id="A0A1X0DM21"/>
<dbReference type="Proteomes" id="UP000192801">
    <property type="component" value="Unassembled WGS sequence"/>
</dbReference>
<gene>
    <name evidence="2" type="ORF">BST26_02980</name>
</gene>
<protein>
    <submittedName>
        <fullName evidence="2">Uncharacterized protein</fullName>
    </submittedName>
</protein>
<feature type="transmembrane region" description="Helical" evidence="1">
    <location>
        <begin position="50"/>
        <end position="68"/>
    </location>
</feature>
<dbReference type="STRING" id="444597.BST26_02980"/>
<keyword evidence="1" id="KW-0812">Transmembrane</keyword>
<keyword evidence="1" id="KW-1133">Transmembrane helix</keyword>
<evidence type="ECO:0000256" key="1">
    <source>
        <dbReference type="SAM" id="Phobius"/>
    </source>
</evidence>
<keyword evidence="3" id="KW-1185">Reference proteome</keyword>
<evidence type="ECO:0000313" key="2">
    <source>
        <dbReference type="EMBL" id="ORA73377.1"/>
    </source>
</evidence>
<feature type="transmembrane region" description="Helical" evidence="1">
    <location>
        <begin position="88"/>
        <end position="110"/>
    </location>
</feature>
<proteinExistence type="predicted"/>
<name>A0A1X0DM21_9MYCO</name>
<accession>A0A1X0DM21</accession>
<feature type="transmembrane region" description="Helical" evidence="1">
    <location>
        <begin position="156"/>
        <end position="175"/>
    </location>
</feature>